<keyword evidence="6 10" id="KW-0676">Redox-active center</keyword>
<proteinExistence type="inferred from homology"/>
<sequence>MDYTLNSQNFEEEVLKSKLPVLVDFAADWCGPCKMMSPVIDELAEEYEGELKVGKINVDQAPDIAQKYNVMSIPMFAVFKNGELTETAIGAQNKTKLQSIIDKVLA</sequence>
<keyword evidence="4" id="KW-0249">Electron transport</keyword>
<dbReference type="GO" id="GO:0015035">
    <property type="term" value="F:protein-disulfide reductase activity"/>
    <property type="evidence" value="ECO:0007669"/>
    <property type="project" value="UniProtKB-UniRule"/>
</dbReference>
<evidence type="ECO:0000256" key="9">
    <source>
        <dbReference type="PIRSR" id="PIRSR000077-1"/>
    </source>
</evidence>
<dbReference type="OrthoDB" id="9790390at2"/>
<dbReference type="SUPFAM" id="SSF52833">
    <property type="entry name" value="Thioredoxin-like"/>
    <property type="match status" value="1"/>
</dbReference>
<dbReference type="InterPro" id="IPR005746">
    <property type="entry name" value="Thioredoxin"/>
</dbReference>
<dbReference type="InterPro" id="IPR036249">
    <property type="entry name" value="Thioredoxin-like_sf"/>
</dbReference>
<dbReference type="InterPro" id="IPR013766">
    <property type="entry name" value="Thioredoxin_domain"/>
</dbReference>
<evidence type="ECO:0000313" key="12">
    <source>
        <dbReference type="EMBL" id="SCY52740.1"/>
    </source>
</evidence>
<evidence type="ECO:0000313" key="13">
    <source>
        <dbReference type="Proteomes" id="UP000183047"/>
    </source>
</evidence>
<feature type="site" description="Deprotonates C-terminal active site Cys" evidence="9">
    <location>
        <position position="24"/>
    </location>
</feature>
<feature type="active site" description="Nucleophile" evidence="9">
    <location>
        <position position="33"/>
    </location>
</feature>
<dbReference type="PRINTS" id="PR00421">
    <property type="entry name" value="THIOREDOXIN"/>
</dbReference>
<dbReference type="Proteomes" id="UP000183047">
    <property type="component" value="Unassembled WGS sequence"/>
</dbReference>
<dbReference type="RefSeq" id="WP_074463335.1">
    <property type="nucleotide sequence ID" value="NZ_FMUR01000022.1"/>
</dbReference>
<dbReference type="STRING" id="185008.bhn_I2718"/>
<dbReference type="Gene3D" id="3.40.30.10">
    <property type="entry name" value="Glutaredoxin"/>
    <property type="match status" value="1"/>
</dbReference>
<dbReference type="EMBL" id="FMUR01000022">
    <property type="protein sequence ID" value="SCY52740.1"/>
    <property type="molecule type" value="Genomic_DNA"/>
</dbReference>
<feature type="site" description="Contributes to redox potential value" evidence="9">
    <location>
        <position position="31"/>
    </location>
</feature>
<comment type="similarity">
    <text evidence="1 8">Belongs to the thioredoxin family.</text>
</comment>
<organism evidence="12 13">
    <name type="scientific">Butyrivibrio hungatei</name>
    <dbReference type="NCBI Taxonomy" id="185008"/>
    <lineage>
        <taxon>Bacteria</taxon>
        <taxon>Bacillati</taxon>
        <taxon>Bacillota</taxon>
        <taxon>Clostridia</taxon>
        <taxon>Lachnospirales</taxon>
        <taxon>Lachnospiraceae</taxon>
        <taxon>Butyrivibrio</taxon>
    </lineage>
</organism>
<dbReference type="CDD" id="cd02947">
    <property type="entry name" value="TRX_family"/>
    <property type="match status" value="1"/>
</dbReference>
<evidence type="ECO:0000256" key="5">
    <source>
        <dbReference type="ARBA" id="ARBA00023157"/>
    </source>
</evidence>
<keyword evidence="3" id="KW-0813">Transport</keyword>
<reference evidence="13" key="1">
    <citation type="submission" date="2016-10" db="EMBL/GenBank/DDBJ databases">
        <authorList>
            <person name="Varghese N."/>
            <person name="Submissions S."/>
        </authorList>
    </citation>
    <scope>NUCLEOTIDE SEQUENCE [LARGE SCALE GENOMIC DNA]</scope>
    <source>
        <strain evidence="13">XBD2006</strain>
    </source>
</reference>
<accession>A0A1G5GNH0</accession>
<evidence type="ECO:0000256" key="10">
    <source>
        <dbReference type="PIRSR" id="PIRSR000077-4"/>
    </source>
</evidence>
<evidence type="ECO:0000256" key="3">
    <source>
        <dbReference type="ARBA" id="ARBA00022448"/>
    </source>
</evidence>
<feature type="active site" description="Nucleophile" evidence="9">
    <location>
        <position position="30"/>
    </location>
</feature>
<name>A0A1G5GNH0_9FIRM</name>
<evidence type="ECO:0000259" key="11">
    <source>
        <dbReference type="PROSITE" id="PS51352"/>
    </source>
</evidence>
<dbReference type="AlphaFoldDB" id="A0A1G5GNH0"/>
<dbReference type="GO" id="GO:0005737">
    <property type="term" value="C:cytoplasm"/>
    <property type="evidence" value="ECO:0007669"/>
    <property type="project" value="TreeGrafter"/>
</dbReference>
<evidence type="ECO:0000256" key="4">
    <source>
        <dbReference type="ARBA" id="ARBA00022982"/>
    </source>
</evidence>
<feature type="domain" description="Thioredoxin" evidence="11">
    <location>
        <begin position="1"/>
        <end position="106"/>
    </location>
</feature>
<evidence type="ECO:0000256" key="8">
    <source>
        <dbReference type="PIRNR" id="PIRNR000077"/>
    </source>
</evidence>
<dbReference type="PANTHER" id="PTHR45663">
    <property type="entry name" value="GEO12009P1"/>
    <property type="match status" value="1"/>
</dbReference>
<dbReference type="Pfam" id="PF00085">
    <property type="entry name" value="Thioredoxin"/>
    <property type="match status" value="1"/>
</dbReference>
<evidence type="ECO:0000256" key="6">
    <source>
        <dbReference type="ARBA" id="ARBA00023284"/>
    </source>
</evidence>
<feature type="disulfide bond" description="Redox-active" evidence="10">
    <location>
        <begin position="30"/>
        <end position="33"/>
    </location>
</feature>
<evidence type="ECO:0000256" key="7">
    <source>
        <dbReference type="NCBIfam" id="TIGR01068"/>
    </source>
</evidence>
<evidence type="ECO:0000256" key="2">
    <source>
        <dbReference type="ARBA" id="ARBA00020570"/>
    </source>
</evidence>
<gene>
    <name evidence="12" type="ORF">SAMN02910451_02953</name>
</gene>
<feature type="site" description="Contributes to redox potential value" evidence="9">
    <location>
        <position position="32"/>
    </location>
</feature>
<keyword evidence="13" id="KW-1185">Reference proteome</keyword>
<keyword evidence="5 10" id="KW-1015">Disulfide bond</keyword>
<dbReference type="PANTHER" id="PTHR45663:SF11">
    <property type="entry name" value="GEO12009P1"/>
    <property type="match status" value="1"/>
</dbReference>
<protein>
    <recommendedName>
        <fullName evidence="2 7">Thioredoxin</fullName>
    </recommendedName>
</protein>
<dbReference type="NCBIfam" id="TIGR01068">
    <property type="entry name" value="thioredoxin"/>
    <property type="match status" value="1"/>
</dbReference>
<evidence type="ECO:0000256" key="1">
    <source>
        <dbReference type="ARBA" id="ARBA00008987"/>
    </source>
</evidence>
<dbReference type="FunFam" id="3.40.30.10:FF:000001">
    <property type="entry name" value="Thioredoxin"/>
    <property type="match status" value="1"/>
</dbReference>
<dbReference type="PROSITE" id="PS51352">
    <property type="entry name" value="THIOREDOXIN_2"/>
    <property type="match status" value="1"/>
</dbReference>
<dbReference type="PIRSF" id="PIRSF000077">
    <property type="entry name" value="Thioredoxin"/>
    <property type="match status" value="1"/>
</dbReference>